<dbReference type="EMBL" id="JADCTT010000009">
    <property type="protein sequence ID" value="KAF9748046.1"/>
    <property type="molecule type" value="Genomic_DNA"/>
</dbReference>
<sequence>MEVMSRSPGQSDSRLSLCTGRLEEEDVRRFSFSSWTRGWDGAPNQSDWRQQNICEDVVTWSVGWRRRGDERWKINRFGSCGLGRWGDSKIEVRYRGLGRFAAIHSGR</sequence>
<protein>
    <submittedName>
        <fullName evidence="1">Uncharacterized protein</fullName>
    </submittedName>
</protein>
<name>A0A8H7KCN3_BIOOC</name>
<comment type="caution">
    <text evidence="1">The sequence shown here is derived from an EMBL/GenBank/DDBJ whole genome shotgun (WGS) entry which is preliminary data.</text>
</comment>
<dbReference type="Proteomes" id="UP000616885">
    <property type="component" value="Unassembled WGS sequence"/>
</dbReference>
<gene>
    <name evidence="1" type="ORF">IM811_017551</name>
</gene>
<dbReference type="AlphaFoldDB" id="A0A8H7KCN3"/>
<organism evidence="1 2">
    <name type="scientific">Bionectria ochroleuca</name>
    <name type="common">Gliocladium roseum</name>
    <dbReference type="NCBI Taxonomy" id="29856"/>
    <lineage>
        <taxon>Eukaryota</taxon>
        <taxon>Fungi</taxon>
        <taxon>Dikarya</taxon>
        <taxon>Ascomycota</taxon>
        <taxon>Pezizomycotina</taxon>
        <taxon>Sordariomycetes</taxon>
        <taxon>Hypocreomycetidae</taxon>
        <taxon>Hypocreales</taxon>
        <taxon>Bionectriaceae</taxon>
        <taxon>Clonostachys</taxon>
    </lineage>
</organism>
<proteinExistence type="predicted"/>
<evidence type="ECO:0000313" key="2">
    <source>
        <dbReference type="Proteomes" id="UP000616885"/>
    </source>
</evidence>
<reference evidence="1" key="1">
    <citation type="submission" date="2020-10" db="EMBL/GenBank/DDBJ databases">
        <title>High-Quality Genome Resource of Clonostachys rosea strain S41 by Oxford Nanopore Long-Read Sequencing.</title>
        <authorList>
            <person name="Wang H."/>
        </authorList>
    </citation>
    <scope>NUCLEOTIDE SEQUENCE</scope>
    <source>
        <strain evidence="1">S41</strain>
    </source>
</reference>
<evidence type="ECO:0000313" key="1">
    <source>
        <dbReference type="EMBL" id="KAF9748046.1"/>
    </source>
</evidence>
<accession>A0A8H7KCN3</accession>